<feature type="chain" id="PRO_5014426383" description="ribonuclease T2" evidence="11">
    <location>
        <begin position="21"/>
        <end position="260"/>
    </location>
</feature>
<evidence type="ECO:0000256" key="9">
    <source>
        <dbReference type="PIRSR" id="PIRSR633697-1"/>
    </source>
</evidence>
<dbReference type="FunFam" id="3.90.730.10:FF:000004">
    <property type="entry name" value="Ribonuclease T2-like"/>
    <property type="match status" value="1"/>
</dbReference>
<sequence length="260" mass="27509">MASVLRSLVPLAALSGLALAGGKTCTGDLPLSCQNTAPVADTCCFIASGQLLQTQFWDASPSTGPSDSWTIHGLWPDNCDGSFASQCDPSRAYTGIGDILSSTGGADTLAFMQTYWKDIGGNDETFWEHEWGKHGTCISTLDPSCYTDYTQGQEATDFFTRTVALFKTLPTYDWLAAAGITPSDSTTYALADIQAALEAQHGASVTLGCKGKALDEVWYHFNVQGSLQNGQFVAADPVGTSGKCPKTVQYRPKSGANDSG</sequence>
<keyword evidence="13" id="KW-1185">Reference proteome</keyword>
<dbReference type="GO" id="GO:0033897">
    <property type="term" value="F:ribonuclease T2 activity"/>
    <property type="evidence" value="ECO:0007669"/>
    <property type="project" value="UniProtKB-EC"/>
</dbReference>
<evidence type="ECO:0000313" key="13">
    <source>
        <dbReference type="Proteomes" id="UP000236621"/>
    </source>
</evidence>
<dbReference type="InterPro" id="IPR033130">
    <property type="entry name" value="RNase_T2_His_AS_2"/>
</dbReference>
<evidence type="ECO:0000256" key="1">
    <source>
        <dbReference type="ARBA" id="ARBA00007469"/>
    </source>
</evidence>
<evidence type="ECO:0000256" key="6">
    <source>
        <dbReference type="ARBA" id="ARBA00023157"/>
    </source>
</evidence>
<feature type="active site" evidence="9">
    <location>
        <position position="130"/>
    </location>
</feature>
<dbReference type="EC" id="4.6.1.19" evidence="2"/>
<dbReference type="GO" id="GO:0016787">
    <property type="term" value="F:hydrolase activity"/>
    <property type="evidence" value="ECO:0007669"/>
    <property type="project" value="UniProtKB-KW"/>
</dbReference>
<dbReference type="PANTHER" id="PTHR11240:SF79">
    <property type="entry name" value="RIBONUCLEASE T2"/>
    <property type="match status" value="1"/>
</dbReference>
<evidence type="ECO:0000256" key="3">
    <source>
        <dbReference type="ARBA" id="ARBA00022722"/>
    </source>
</evidence>
<evidence type="ECO:0000256" key="7">
    <source>
        <dbReference type="ARBA" id="ARBA00023180"/>
    </source>
</evidence>
<dbReference type="GO" id="GO:0006401">
    <property type="term" value="P:RNA catabolic process"/>
    <property type="evidence" value="ECO:0007669"/>
    <property type="project" value="TreeGrafter"/>
</dbReference>
<evidence type="ECO:0000256" key="4">
    <source>
        <dbReference type="ARBA" id="ARBA00022759"/>
    </source>
</evidence>
<feature type="signal peptide" evidence="11">
    <location>
        <begin position="1"/>
        <end position="20"/>
    </location>
</feature>
<accession>A0A2K3QLE6</accession>
<keyword evidence="8" id="KW-0456">Lyase</keyword>
<evidence type="ECO:0000256" key="11">
    <source>
        <dbReference type="SAM" id="SignalP"/>
    </source>
</evidence>
<dbReference type="Pfam" id="PF00445">
    <property type="entry name" value="Ribonuclease_T2"/>
    <property type="match status" value="1"/>
</dbReference>
<keyword evidence="11" id="KW-0732">Signal</keyword>
<dbReference type="CDD" id="cd01061">
    <property type="entry name" value="RNase_T2_euk"/>
    <property type="match status" value="1"/>
</dbReference>
<dbReference type="OrthoDB" id="435754at2759"/>
<proteinExistence type="inferred from homology"/>
<gene>
    <name evidence="12" type="ORF">TCAP_01716</name>
</gene>
<feature type="active site" evidence="9">
    <location>
        <position position="72"/>
    </location>
</feature>
<dbReference type="PANTHER" id="PTHR11240">
    <property type="entry name" value="RIBONUCLEASE T2"/>
    <property type="match status" value="1"/>
</dbReference>
<dbReference type="InterPro" id="IPR033697">
    <property type="entry name" value="Ribonuclease_T2_eukaryotic"/>
</dbReference>
<evidence type="ECO:0000256" key="5">
    <source>
        <dbReference type="ARBA" id="ARBA00022801"/>
    </source>
</evidence>
<protein>
    <recommendedName>
        <fullName evidence="2">ribonuclease T2</fullName>
        <ecNumber evidence="2">4.6.1.19</ecNumber>
    </recommendedName>
</protein>
<dbReference type="InterPro" id="IPR001568">
    <property type="entry name" value="RNase_T2-like"/>
</dbReference>
<dbReference type="GO" id="GO:0003723">
    <property type="term" value="F:RNA binding"/>
    <property type="evidence" value="ECO:0007669"/>
    <property type="project" value="InterPro"/>
</dbReference>
<keyword evidence="7" id="KW-0325">Glycoprotein</keyword>
<dbReference type="Proteomes" id="UP000236621">
    <property type="component" value="Unassembled WGS sequence"/>
</dbReference>
<dbReference type="InterPro" id="IPR018188">
    <property type="entry name" value="RNase_T2_His_AS_1"/>
</dbReference>
<reference evidence="12 13" key="1">
    <citation type="submission" date="2017-08" db="EMBL/GenBank/DDBJ databases">
        <title>Harnessing the power of phylogenomics to disentangle the directionality and signatures of interkingdom host jumping in the parasitic fungal genus Tolypocladium.</title>
        <authorList>
            <person name="Quandt C.A."/>
            <person name="Patterson W."/>
            <person name="Spatafora J.W."/>
        </authorList>
    </citation>
    <scope>NUCLEOTIDE SEQUENCE [LARGE SCALE GENOMIC DNA]</scope>
    <source>
        <strain evidence="12 13">CBS 113982</strain>
    </source>
</reference>
<keyword evidence="3" id="KW-0540">Nuclease</keyword>
<comment type="caution">
    <text evidence="12">The sequence shown here is derived from an EMBL/GenBank/DDBJ whole genome shotgun (WGS) entry which is preliminary data.</text>
</comment>
<organism evidence="12 13">
    <name type="scientific">Tolypocladium capitatum</name>
    <dbReference type="NCBI Taxonomy" id="45235"/>
    <lineage>
        <taxon>Eukaryota</taxon>
        <taxon>Fungi</taxon>
        <taxon>Dikarya</taxon>
        <taxon>Ascomycota</taxon>
        <taxon>Pezizomycotina</taxon>
        <taxon>Sordariomycetes</taxon>
        <taxon>Hypocreomycetidae</taxon>
        <taxon>Hypocreales</taxon>
        <taxon>Ophiocordycipitaceae</taxon>
        <taxon>Tolypocladium</taxon>
    </lineage>
</organism>
<evidence type="ECO:0000313" key="12">
    <source>
        <dbReference type="EMBL" id="PNY28357.1"/>
    </source>
</evidence>
<evidence type="ECO:0000256" key="2">
    <source>
        <dbReference type="ARBA" id="ARBA00012571"/>
    </source>
</evidence>
<evidence type="ECO:0000256" key="10">
    <source>
        <dbReference type="RuleBase" id="RU004328"/>
    </source>
</evidence>
<keyword evidence="5" id="KW-0378">Hydrolase</keyword>
<dbReference type="GO" id="GO:0005576">
    <property type="term" value="C:extracellular region"/>
    <property type="evidence" value="ECO:0007669"/>
    <property type="project" value="TreeGrafter"/>
</dbReference>
<dbReference type="EMBL" id="NRSZ01000275">
    <property type="protein sequence ID" value="PNY28357.1"/>
    <property type="molecule type" value="Genomic_DNA"/>
</dbReference>
<name>A0A2K3QLE6_9HYPO</name>
<dbReference type="SUPFAM" id="SSF55895">
    <property type="entry name" value="Ribonuclease Rh-like"/>
    <property type="match status" value="1"/>
</dbReference>
<dbReference type="PROSITE" id="PS00531">
    <property type="entry name" value="RNASE_T2_2"/>
    <property type="match status" value="1"/>
</dbReference>
<dbReference type="InterPro" id="IPR036430">
    <property type="entry name" value="RNase_T2-like_sf"/>
</dbReference>
<feature type="active site" evidence="9">
    <location>
        <position position="134"/>
    </location>
</feature>
<evidence type="ECO:0000256" key="8">
    <source>
        <dbReference type="ARBA" id="ARBA00023239"/>
    </source>
</evidence>
<dbReference type="Gene3D" id="3.90.730.10">
    <property type="entry name" value="Ribonuclease T2-like"/>
    <property type="match status" value="1"/>
</dbReference>
<keyword evidence="6" id="KW-1015">Disulfide bond</keyword>
<dbReference type="AlphaFoldDB" id="A0A2K3QLE6"/>
<comment type="similarity">
    <text evidence="1 10">Belongs to the RNase T2 family.</text>
</comment>
<keyword evidence="4" id="KW-0255">Endonuclease</keyword>
<dbReference type="PROSITE" id="PS00530">
    <property type="entry name" value="RNASE_T2_1"/>
    <property type="match status" value="1"/>
</dbReference>